<dbReference type="AlphaFoldDB" id="A0AAV5BH18"/>
<evidence type="ECO:0000313" key="8">
    <source>
        <dbReference type="EMBL" id="GJM84920.1"/>
    </source>
</evidence>
<dbReference type="PANTHER" id="PTHR47001">
    <property type="entry name" value="TRANSCRIPTION FACTOR BHLH121"/>
    <property type="match status" value="1"/>
</dbReference>
<gene>
    <name evidence="8" type="primary">ga00634</name>
    <name evidence="8" type="ORF">PR202_ga00634</name>
</gene>
<dbReference type="Gene3D" id="4.10.280.10">
    <property type="entry name" value="Helix-loop-helix DNA-binding domain"/>
    <property type="match status" value="1"/>
</dbReference>
<sequence>MFHLLSSQRTECQAQGSTAARKVQKADREKMRRDKLNEQFQELGNALDPDRPRNDKATILGDTIQMLKDLTSQVNKLKAEYTSLSEEARELTQEKNELRDEKASLKSDVDNLNNQYQQRMRVMYPWAGMEPSVVIGPPAPYPYPVPVHIPSGAVPMHPQMQAYPFFRSQNSGTIPNPYMAFTQPCHPPTDQPSNQFTTPVPHSSSHRSNSPAQDCRSKSSTLQQESCVVRSGDVGDVATDLELKTPGSSAPSHSDTANKDSSSDSKTKKQCLKQINAREVAGGGAREVAGGGARPPLPHTTAGVRGDGKGSSSGRQRAELVVVVAALVRWPALAR</sequence>
<reference evidence="8" key="2">
    <citation type="submission" date="2021-12" db="EMBL/GenBank/DDBJ databases">
        <title>Resequencing data analysis of finger millet.</title>
        <authorList>
            <person name="Hatakeyama M."/>
            <person name="Aluri S."/>
            <person name="Balachadran M.T."/>
            <person name="Sivarajan S.R."/>
            <person name="Poveda L."/>
            <person name="Shimizu-Inatsugi R."/>
            <person name="Schlapbach R."/>
            <person name="Sreeman S.M."/>
            <person name="Shimizu K.K."/>
        </authorList>
    </citation>
    <scope>NUCLEOTIDE SEQUENCE</scope>
</reference>
<keyword evidence="5" id="KW-0539">Nucleus</keyword>
<dbReference type="InterPro" id="IPR036638">
    <property type="entry name" value="HLH_DNA-bd_sf"/>
</dbReference>
<dbReference type="CDD" id="cd11446">
    <property type="entry name" value="bHLH_AtILR3_like"/>
    <property type="match status" value="1"/>
</dbReference>
<dbReference type="GO" id="GO:0003677">
    <property type="term" value="F:DNA binding"/>
    <property type="evidence" value="ECO:0007669"/>
    <property type="project" value="UniProtKB-KW"/>
</dbReference>
<keyword evidence="9" id="KW-1185">Reference proteome</keyword>
<dbReference type="SMART" id="SM00353">
    <property type="entry name" value="HLH"/>
    <property type="match status" value="1"/>
</dbReference>
<keyword evidence="2" id="KW-0805">Transcription regulation</keyword>
<dbReference type="Pfam" id="PF23177">
    <property type="entry name" value="bHLH_IRO3"/>
    <property type="match status" value="1"/>
</dbReference>
<feature type="region of interest" description="Disordered" evidence="6">
    <location>
        <begin position="180"/>
        <end position="316"/>
    </location>
</feature>
<evidence type="ECO:0000259" key="7">
    <source>
        <dbReference type="PROSITE" id="PS50888"/>
    </source>
</evidence>
<protein>
    <recommendedName>
        <fullName evidence="7">BHLH domain-containing protein</fullName>
    </recommendedName>
</protein>
<dbReference type="Proteomes" id="UP001054889">
    <property type="component" value="Unassembled WGS sequence"/>
</dbReference>
<dbReference type="SUPFAM" id="SSF47459">
    <property type="entry name" value="HLH, helix-loop-helix DNA-binding domain"/>
    <property type="match status" value="1"/>
</dbReference>
<evidence type="ECO:0000313" key="9">
    <source>
        <dbReference type="Proteomes" id="UP001054889"/>
    </source>
</evidence>
<dbReference type="PROSITE" id="PS50888">
    <property type="entry name" value="BHLH"/>
    <property type="match status" value="1"/>
</dbReference>
<dbReference type="PANTHER" id="PTHR47001:SF1">
    <property type="entry name" value="TRANSCRIPTION FACTOR BHLH11"/>
    <property type="match status" value="1"/>
</dbReference>
<feature type="compositionally biased region" description="Basic and acidic residues" evidence="6">
    <location>
        <begin position="256"/>
        <end position="267"/>
    </location>
</feature>
<keyword evidence="3" id="KW-0238">DNA-binding</keyword>
<comment type="caution">
    <text evidence="8">The sequence shown here is derived from an EMBL/GenBank/DDBJ whole genome shotgun (WGS) entry which is preliminary data.</text>
</comment>
<proteinExistence type="inferred from homology"/>
<dbReference type="InterPro" id="IPR011598">
    <property type="entry name" value="bHLH_dom"/>
</dbReference>
<feature type="region of interest" description="Disordered" evidence="6">
    <location>
        <begin position="1"/>
        <end position="31"/>
    </location>
</feature>
<dbReference type="InterPro" id="IPR044579">
    <property type="entry name" value="bHLH11/121"/>
</dbReference>
<organism evidence="8 9">
    <name type="scientific">Eleusine coracana subsp. coracana</name>
    <dbReference type="NCBI Taxonomy" id="191504"/>
    <lineage>
        <taxon>Eukaryota</taxon>
        <taxon>Viridiplantae</taxon>
        <taxon>Streptophyta</taxon>
        <taxon>Embryophyta</taxon>
        <taxon>Tracheophyta</taxon>
        <taxon>Spermatophyta</taxon>
        <taxon>Magnoliopsida</taxon>
        <taxon>Liliopsida</taxon>
        <taxon>Poales</taxon>
        <taxon>Poaceae</taxon>
        <taxon>PACMAD clade</taxon>
        <taxon>Chloridoideae</taxon>
        <taxon>Cynodonteae</taxon>
        <taxon>Eleusininae</taxon>
        <taxon>Eleusine</taxon>
    </lineage>
</organism>
<evidence type="ECO:0000256" key="6">
    <source>
        <dbReference type="SAM" id="MobiDB-lite"/>
    </source>
</evidence>
<evidence type="ECO:0000256" key="3">
    <source>
        <dbReference type="ARBA" id="ARBA00023125"/>
    </source>
</evidence>
<feature type="compositionally biased region" description="Polar residues" evidence="6">
    <location>
        <begin position="191"/>
        <end position="226"/>
    </location>
</feature>
<evidence type="ECO:0000256" key="5">
    <source>
        <dbReference type="ARBA" id="ARBA00023242"/>
    </source>
</evidence>
<dbReference type="InterPro" id="IPR057075">
    <property type="entry name" value="bHLH_IRO3"/>
</dbReference>
<evidence type="ECO:0000256" key="4">
    <source>
        <dbReference type="ARBA" id="ARBA00023163"/>
    </source>
</evidence>
<evidence type="ECO:0000256" key="1">
    <source>
        <dbReference type="ARBA" id="ARBA00005510"/>
    </source>
</evidence>
<feature type="domain" description="BHLH" evidence="7">
    <location>
        <begin position="20"/>
        <end position="70"/>
    </location>
</feature>
<dbReference type="EMBL" id="BQKI01000001">
    <property type="protein sequence ID" value="GJM84920.1"/>
    <property type="molecule type" value="Genomic_DNA"/>
</dbReference>
<keyword evidence="4" id="KW-0804">Transcription</keyword>
<dbReference type="GO" id="GO:0003700">
    <property type="term" value="F:DNA-binding transcription factor activity"/>
    <property type="evidence" value="ECO:0007669"/>
    <property type="project" value="InterPro"/>
</dbReference>
<feature type="compositionally biased region" description="Gly residues" evidence="6">
    <location>
        <begin position="281"/>
        <end position="293"/>
    </location>
</feature>
<comment type="similarity">
    <text evidence="1">Belongs to the bHLH protein family.</text>
</comment>
<dbReference type="GO" id="GO:0046983">
    <property type="term" value="F:protein dimerization activity"/>
    <property type="evidence" value="ECO:0007669"/>
    <property type="project" value="InterPro"/>
</dbReference>
<dbReference type="GO" id="GO:0006879">
    <property type="term" value="P:intracellular iron ion homeostasis"/>
    <property type="evidence" value="ECO:0007669"/>
    <property type="project" value="InterPro"/>
</dbReference>
<name>A0AAV5BH18_ELECO</name>
<reference evidence="8" key="1">
    <citation type="journal article" date="2018" name="DNA Res.">
        <title>Multiple hybrid de novo genome assembly of finger millet, an orphan allotetraploid crop.</title>
        <authorList>
            <person name="Hatakeyama M."/>
            <person name="Aluri S."/>
            <person name="Balachadran M.T."/>
            <person name="Sivarajan S.R."/>
            <person name="Patrignani A."/>
            <person name="Gruter S."/>
            <person name="Poveda L."/>
            <person name="Shimizu-Inatsugi R."/>
            <person name="Baeten J."/>
            <person name="Francoijs K.J."/>
            <person name="Nataraja K.N."/>
            <person name="Reddy Y.A.N."/>
            <person name="Phadnis S."/>
            <person name="Ravikumar R.L."/>
            <person name="Schlapbach R."/>
            <person name="Sreeman S.M."/>
            <person name="Shimizu K.K."/>
        </authorList>
    </citation>
    <scope>NUCLEOTIDE SEQUENCE</scope>
</reference>
<accession>A0AAV5BH18</accession>
<feature type="compositionally biased region" description="Polar residues" evidence="6">
    <location>
        <begin position="1"/>
        <end position="18"/>
    </location>
</feature>
<feature type="compositionally biased region" description="Polar residues" evidence="6">
    <location>
        <begin position="246"/>
        <end position="255"/>
    </location>
</feature>
<evidence type="ECO:0000256" key="2">
    <source>
        <dbReference type="ARBA" id="ARBA00023015"/>
    </source>
</evidence>